<reference evidence="1 2" key="1">
    <citation type="submission" date="2019-01" db="EMBL/GenBank/DDBJ databases">
        <title>Complete genome sequencing of Aequorivita sp. H23M31.</title>
        <authorList>
            <person name="Bae J.-W."/>
        </authorList>
    </citation>
    <scope>NUCLEOTIDE SEQUENCE [LARGE SCALE GENOMIC DNA]</scope>
    <source>
        <strain evidence="1 2">H23M31</strain>
    </source>
</reference>
<dbReference type="Proteomes" id="UP000285517">
    <property type="component" value="Chromosome"/>
</dbReference>
<dbReference type="KEGG" id="aev:EI546_04925"/>
<dbReference type="EMBL" id="CP034951">
    <property type="protein sequence ID" value="QAA81111.1"/>
    <property type="molecule type" value="Genomic_DNA"/>
</dbReference>
<evidence type="ECO:0000313" key="1">
    <source>
        <dbReference type="EMBL" id="QAA81111.1"/>
    </source>
</evidence>
<dbReference type="RefSeq" id="WP_128249502.1">
    <property type="nucleotide sequence ID" value="NZ_CP034951.1"/>
</dbReference>
<keyword evidence="2" id="KW-1185">Reference proteome</keyword>
<dbReference type="OrthoDB" id="1446707at2"/>
<sequence>MKTIVAIALSFLVFFQSVGIGLSDMFMMKDLVEHAKYHSEEFGDDLFTFFEKHYGELKAEHQKNHQEEKSQHEKLPFQHNNCNHLVAEVVIPTYELPHGKTLVSYTANPHFFYQNLYSYLERVSIFQPPKIA</sequence>
<name>A0A410G1I7_9FLAO</name>
<evidence type="ECO:0000313" key="2">
    <source>
        <dbReference type="Proteomes" id="UP000285517"/>
    </source>
</evidence>
<dbReference type="AlphaFoldDB" id="A0A410G1I7"/>
<proteinExistence type="predicted"/>
<organism evidence="1 2">
    <name type="scientific">Aequorivita ciconiae</name>
    <dbReference type="NCBI Taxonomy" id="2494375"/>
    <lineage>
        <taxon>Bacteria</taxon>
        <taxon>Pseudomonadati</taxon>
        <taxon>Bacteroidota</taxon>
        <taxon>Flavobacteriia</taxon>
        <taxon>Flavobacteriales</taxon>
        <taxon>Flavobacteriaceae</taxon>
        <taxon>Aequorivita</taxon>
    </lineage>
</organism>
<protein>
    <submittedName>
        <fullName evidence="1">Uncharacterized protein</fullName>
    </submittedName>
</protein>
<accession>A0A410G1I7</accession>
<gene>
    <name evidence="1" type="ORF">EI546_04925</name>
</gene>